<dbReference type="PROSITE" id="PS51782">
    <property type="entry name" value="LYSM"/>
    <property type="match status" value="1"/>
</dbReference>
<comment type="caution">
    <text evidence="4">The sequence shown here is derived from an EMBL/GenBank/DDBJ whole genome shotgun (WGS) entry which is preliminary data.</text>
</comment>
<sequence>MGRDICMSSQPTLGSTQLDIKSALGDVALPFKRPHTGITQELSSRSLSRRFCTVFLSRSYLGPSRRRLSRPRTGLKVFAARSHRVADGETLYSIAKMYGIHIEKLRSTNRLSTEHKIEIDQKLRLPKGATLVESELLPSPSNGQTLQSYTTTTGAPSPSSPGIAAGIGWGSLALGVLMLGALLLRAFNLWRAPKKYTEYTTVETQRGPGGRLQVGETSGRERLRALMVSGPSGEGEAPSRSAKYEPSKKEGGSQDDSDEPPLRELSWI</sequence>
<feature type="compositionally biased region" description="Basic and acidic residues" evidence="1">
    <location>
        <begin position="242"/>
        <end position="252"/>
    </location>
</feature>
<dbReference type="Proteomes" id="UP001190700">
    <property type="component" value="Unassembled WGS sequence"/>
</dbReference>
<dbReference type="SMART" id="SM00257">
    <property type="entry name" value="LysM"/>
    <property type="match status" value="1"/>
</dbReference>
<feature type="compositionally biased region" description="Polar residues" evidence="1">
    <location>
        <begin position="139"/>
        <end position="149"/>
    </location>
</feature>
<keyword evidence="5" id="KW-1185">Reference proteome</keyword>
<dbReference type="EMBL" id="LGRX02001135">
    <property type="protein sequence ID" value="KAK3286765.1"/>
    <property type="molecule type" value="Genomic_DNA"/>
</dbReference>
<dbReference type="Pfam" id="PF01476">
    <property type="entry name" value="LysM"/>
    <property type="match status" value="1"/>
</dbReference>
<evidence type="ECO:0000256" key="1">
    <source>
        <dbReference type="SAM" id="MobiDB-lite"/>
    </source>
</evidence>
<keyword evidence="2" id="KW-0812">Transmembrane</keyword>
<reference evidence="4 5" key="1">
    <citation type="journal article" date="2015" name="Genome Biol. Evol.">
        <title>Comparative Genomics of a Bacterivorous Green Alga Reveals Evolutionary Causalities and Consequences of Phago-Mixotrophic Mode of Nutrition.</title>
        <authorList>
            <person name="Burns J.A."/>
            <person name="Paasch A."/>
            <person name="Narechania A."/>
            <person name="Kim E."/>
        </authorList>
    </citation>
    <scope>NUCLEOTIDE SEQUENCE [LARGE SCALE GENOMIC DNA]</scope>
    <source>
        <strain evidence="4 5">PLY_AMNH</strain>
    </source>
</reference>
<evidence type="ECO:0000313" key="4">
    <source>
        <dbReference type="EMBL" id="KAK3286765.1"/>
    </source>
</evidence>
<protein>
    <recommendedName>
        <fullName evidence="3">LysM domain-containing protein</fullName>
    </recommendedName>
</protein>
<dbReference type="CDD" id="cd00118">
    <property type="entry name" value="LysM"/>
    <property type="match status" value="1"/>
</dbReference>
<dbReference type="Gene3D" id="3.10.350.10">
    <property type="entry name" value="LysM domain"/>
    <property type="match status" value="1"/>
</dbReference>
<evidence type="ECO:0000259" key="3">
    <source>
        <dbReference type="PROSITE" id="PS51782"/>
    </source>
</evidence>
<evidence type="ECO:0000313" key="5">
    <source>
        <dbReference type="Proteomes" id="UP001190700"/>
    </source>
</evidence>
<feature type="transmembrane region" description="Helical" evidence="2">
    <location>
        <begin position="166"/>
        <end position="187"/>
    </location>
</feature>
<dbReference type="InterPro" id="IPR036779">
    <property type="entry name" value="LysM_dom_sf"/>
</dbReference>
<dbReference type="SUPFAM" id="SSF54106">
    <property type="entry name" value="LysM domain"/>
    <property type="match status" value="1"/>
</dbReference>
<name>A0AAE0GYK5_9CHLO</name>
<proteinExistence type="predicted"/>
<organism evidence="4 5">
    <name type="scientific">Cymbomonas tetramitiformis</name>
    <dbReference type="NCBI Taxonomy" id="36881"/>
    <lineage>
        <taxon>Eukaryota</taxon>
        <taxon>Viridiplantae</taxon>
        <taxon>Chlorophyta</taxon>
        <taxon>Pyramimonadophyceae</taxon>
        <taxon>Pyramimonadales</taxon>
        <taxon>Pyramimonadaceae</taxon>
        <taxon>Cymbomonas</taxon>
    </lineage>
</organism>
<dbReference type="AlphaFoldDB" id="A0AAE0GYK5"/>
<feature type="domain" description="LysM" evidence="3">
    <location>
        <begin position="81"/>
        <end position="125"/>
    </location>
</feature>
<feature type="region of interest" description="Disordered" evidence="1">
    <location>
        <begin position="136"/>
        <end position="158"/>
    </location>
</feature>
<feature type="region of interest" description="Disordered" evidence="1">
    <location>
        <begin position="225"/>
        <end position="268"/>
    </location>
</feature>
<gene>
    <name evidence="4" type="ORF">CYMTET_5695</name>
</gene>
<evidence type="ECO:0000256" key="2">
    <source>
        <dbReference type="SAM" id="Phobius"/>
    </source>
</evidence>
<dbReference type="InterPro" id="IPR018392">
    <property type="entry name" value="LysM"/>
</dbReference>
<keyword evidence="2" id="KW-0472">Membrane</keyword>
<accession>A0AAE0GYK5</accession>
<keyword evidence="2" id="KW-1133">Transmembrane helix</keyword>